<evidence type="ECO:0000256" key="10">
    <source>
        <dbReference type="ARBA" id="ARBA00023136"/>
    </source>
</evidence>
<keyword evidence="4" id="KW-0997">Cell inner membrane</keyword>
<dbReference type="PANTHER" id="PTHR30561">
    <property type="entry name" value="SMR FAMILY PROTON-DEPENDENT DRUG EFFLUX TRANSPORTER SUGE"/>
    <property type="match status" value="1"/>
</dbReference>
<evidence type="ECO:0000256" key="7">
    <source>
        <dbReference type="ARBA" id="ARBA00022985"/>
    </source>
</evidence>
<dbReference type="InterPro" id="IPR000390">
    <property type="entry name" value="Small_drug/metabolite_transptr"/>
</dbReference>
<keyword evidence="3" id="KW-0444">Lipid biosynthesis</keyword>
<protein>
    <submittedName>
        <fullName evidence="13">EamA family transporter</fullName>
    </submittedName>
</protein>
<dbReference type="Pfam" id="PF00892">
    <property type="entry name" value="EamA"/>
    <property type="match status" value="1"/>
</dbReference>
<evidence type="ECO:0000259" key="12">
    <source>
        <dbReference type="Pfam" id="PF00892"/>
    </source>
</evidence>
<keyword evidence="5" id="KW-0441">Lipid A biosynthesis</keyword>
<evidence type="ECO:0000256" key="8">
    <source>
        <dbReference type="ARBA" id="ARBA00022989"/>
    </source>
</evidence>
<dbReference type="Proteomes" id="UP001233535">
    <property type="component" value="Unassembled WGS sequence"/>
</dbReference>
<dbReference type="EMBL" id="JARUHG010000003">
    <property type="protein sequence ID" value="MDR0183632.1"/>
    <property type="molecule type" value="Genomic_DNA"/>
</dbReference>
<keyword evidence="14" id="KW-1185">Reference proteome</keyword>
<keyword evidence="10 11" id="KW-0472">Membrane</keyword>
<keyword evidence="6 11" id="KW-0812">Transmembrane</keyword>
<feature type="transmembrane region" description="Helical" evidence="11">
    <location>
        <begin position="44"/>
        <end position="63"/>
    </location>
</feature>
<feature type="transmembrane region" description="Helical" evidence="11">
    <location>
        <begin position="75"/>
        <end position="92"/>
    </location>
</feature>
<reference evidence="13 14" key="1">
    <citation type="submission" date="2023-04" db="EMBL/GenBank/DDBJ databases">
        <title>Lysobacter sp. strain UC isolated from soil sample.</title>
        <authorList>
            <person name="Choksket S."/>
            <person name="Harshvardhan F."/>
            <person name="Rana R."/>
            <person name="Patil P.B."/>
            <person name="Korpole S."/>
        </authorList>
    </citation>
    <scope>NUCLEOTIDE SEQUENCE [LARGE SCALE GENOMIC DNA]</scope>
    <source>
        <strain evidence="13 14">UC</strain>
    </source>
</reference>
<proteinExistence type="predicted"/>
<evidence type="ECO:0000313" key="14">
    <source>
        <dbReference type="Proteomes" id="UP001233535"/>
    </source>
</evidence>
<dbReference type="PANTHER" id="PTHR30561:SF9">
    <property type="entry name" value="4-AMINO-4-DEOXY-L-ARABINOSE-PHOSPHOUNDECAPRENOL FLIPPASE SUBUNIT ARNF-RELATED"/>
    <property type="match status" value="1"/>
</dbReference>
<evidence type="ECO:0000256" key="2">
    <source>
        <dbReference type="ARBA" id="ARBA00022475"/>
    </source>
</evidence>
<gene>
    <name evidence="13" type="ORF">P8609_11740</name>
</gene>
<keyword evidence="8 11" id="KW-1133">Transmembrane helix</keyword>
<evidence type="ECO:0000256" key="4">
    <source>
        <dbReference type="ARBA" id="ARBA00022519"/>
    </source>
</evidence>
<dbReference type="SUPFAM" id="SSF103481">
    <property type="entry name" value="Multidrug resistance efflux transporter EmrE"/>
    <property type="match status" value="1"/>
</dbReference>
<evidence type="ECO:0000256" key="11">
    <source>
        <dbReference type="SAM" id="Phobius"/>
    </source>
</evidence>
<dbReference type="InterPro" id="IPR000620">
    <property type="entry name" value="EamA_dom"/>
</dbReference>
<feature type="transmembrane region" description="Helical" evidence="11">
    <location>
        <begin position="98"/>
        <end position="115"/>
    </location>
</feature>
<keyword evidence="2" id="KW-1003">Cell membrane</keyword>
<evidence type="ECO:0000256" key="1">
    <source>
        <dbReference type="ARBA" id="ARBA00004651"/>
    </source>
</evidence>
<accession>A0ABU1CFC6</accession>
<feature type="domain" description="EamA" evidence="12">
    <location>
        <begin position="45"/>
        <end position="113"/>
    </location>
</feature>
<keyword evidence="7" id="KW-0448">Lipopolysaccharide biosynthesis</keyword>
<dbReference type="Gene3D" id="1.10.3730.20">
    <property type="match status" value="1"/>
</dbReference>
<sequence>MQLLVVLLFVVVGACGTVLMKVGAERVVHERNLVAVAGSLINNWPLLCGIGLQLIPLAGWTFLLKTMPLSKLQPMIALTYVITPLFAVLFLGEHIPSGRMLGIGLIVMGVILVGVSQ</sequence>
<name>A0ABU1CFC6_9GAMM</name>
<comment type="subcellular location">
    <subcellularLocation>
        <location evidence="1">Cell membrane</location>
        <topology evidence="1">Multi-pass membrane protein</topology>
    </subcellularLocation>
</comment>
<evidence type="ECO:0000256" key="6">
    <source>
        <dbReference type="ARBA" id="ARBA00022692"/>
    </source>
</evidence>
<dbReference type="InterPro" id="IPR037185">
    <property type="entry name" value="EmrE-like"/>
</dbReference>
<evidence type="ECO:0000256" key="3">
    <source>
        <dbReference type="ARBA" id="ARBA00022516"/>
    </source>
</evidence>
<evidence type="ECO:0000256" key="9">
    <source>
        <dbReference type="ARBA" id="ARBA00023098"/>
    </source>
</evidence>
<keyword evidence="9" id="KW-0443">Lipid metabolism</keyword>
<organism evidence="13 14">
    <name type="scientific">Lysobacter arvi</name>
    <dbReference type="NCBI Taxonomy" id="3038776"/>
    <lineage>
        <taxon>Bacteria</taxon>
        <taxon>Pseudomonadati</taxon>
        <taxon>Pseudomonadota</taxon>
        <taxon>Gammaproteobacteria</taxon>
        <taxon>Lysobacterales</taxon>
        <taxon>Lysobacteraceae</taxon>
        <taxon>Lysobacter</taxon>
    </lineage>
</organism>
<evidence type="ECO:0000313" key="13">
    <source>
        <dbReference type="EMBL" id="MDR0183632.1"/>
    </source>
</evidence>
<comment type="caution">
    <text evidence="13">The sequence shown here is derived from an EMBL/GenBank/DDBJ whole genome shotgun (WGS) entry which is preliminary data.</text>
</comment>
<dbReference type="RefSeq" id="WP_309262764.1">
    <property type="nucleotide sequence ID" value="NZ_JARUHG010000003.1"/>
</dbReference>
<evidence type="ECO:0000256" key="5">
    <source>
        <dbReference type="ARBA" id="ARBA00022556"/>
    </source>
</evidence>